<dbReference type="STRING" id="1817772.A2527_02720"/>
<evidence type="ECO:0000313" key="2">
    <source>
        <dbReference type="EMBL" id="OGG96988.1"/>
    </source>
</evidence>
<sequence>MNRKSLIISALLLGLAALLLQVVDLSPDKNGHPQVGRPLLPAPLAGQMDQLVLSQGGKHTRLYKDKGQWLVDELQGFPVNLSKLTQLISQLETSKVGFLVTDRPERLSELQMGLEGEIGEGVKLAFFREKQPLQTLIFGQSRQAANPDQKGAEGGYVRLGVEPQGFLIKEDLELDLDPRDWRLERVLALNADQIKSIRGLDWKLERAQSKDPFGPQTPEKNALNGLLRVLGDLSTGDQLTLDQRPNQAPKFLAKVEVETFNQEVLTLSFFEQPKQGETLEKYWLTLELNPKAQVAFPLLAIVARGWALELNDWQANRWVNAREQLFGIK</sequence>
<gene>
    <name evidence="2" type="ORF">A2527_02720</name>
</gene>
<evidence type="ECO:0000313" key="3">
    <source>
        <dbReference type="Proteomes" id="UP000178449"/>
    </source>
</evidence>
<feature type="domain" description="DUF4340" evidence="1">
    <location>
        <begin position="69"/>
        <end position="224"/>
    </location>
</feature>
<comment type="caution">
    <text evidence="2">The sequence shown here is derived from an EMBL/GenBank/DDBJ whole genome shotgun (WGS) entry which is preliminary data.</text>
</comment>
<dbReference type="InterPro" id="IPR025641">
    <property type="entry name" value="DUF4340"/>
</dbReference>
<evidence type="ECO:0000259" key="1">
    <source>
        <dbReference type="Pfam" id="PF14238"/>
    </source>
</evidence>
<dbReference type="AlphaFoldDB" id="A0A1F6GFV3"/>
<dbReference type="Pfam" id="PF14238">
    <property type="entry name" value="DUF4340"/>
    <property type="match status" value="1"/>
</dbReference>
<dbReference type="EMBL" id="MFNE01000006">
    <property type="protein sequence ID" value="OGG96988.1"/>
    <property type="molecule type" value="Genomic_DNA"/>
</dbReference>
<reference evidence="2 3" key="1">
    <citation type="journal article" date="2016" name="Nat. Commun.">
        <title>Thousands of microbial genomes shed light on interconnected biogeochemical processes in an aquifer system.</title>
        <authorList>
            <person name="Anantharaman K."/>
            <person name="Brown C.T."/>
            <person name="Hug L.A."/>
            <person name="Sharon I."/>
            <person name="Castelle C.J."/>
            <person name="Probst A.J."/>
            <person name="Thomas B.C."/>
            <person name="Singh A."/>
            <person name="Wilkins M.J."/>
            <person name="Karaoz U."/>
            <person name="Brodie E.L."/>
            <person name="Williams K.H."/>
            <person name="Hubbard S.S."/>
            <person name="Banfield J.F."/>
        </authorList>
    </citation>
    <scope>NUCLEOTIDE SEQUENCE [LARGE SCALE GENOMIC DNA]</scope>
</reference>
<accession>A0A1F6GFV3</accession>
<dbReference type="Proteomes" id="UP000178449">
    <property type="component" value="Unassembled WGS sequence"/>
</dbReference>
<organism evidence="2 3">
    <name type="scientific">Candidatus Lambdaproteobacteria bacterium RIFOXYD2_FULL_50_16</name>
    <dbReference type="NCBI Taxonomy" id="1817772"/>
    <lineage>
        <taxon>Bacteria</taxon>
        <taxon>Pseudomonadati</taxon>
        <taxon>Pseudomonadota</taxon>
        <taxon>Candidatus Lambdaproteobacteria</taxon>
    </lineage>
</organism>
<name>A0A1F6GFV3_9PROT</name>
<proteinExistence type="predicted"/>
<protein>
    <recommendedName>
        <fullName evidence="1">DUF4340 domain-containing protein</fullName>
    </recommendedName>
</protein>